<dbReference type="Pfam" id="PF08617">
    <property type="entry name" value="CGI-121"/>
    <property type="match status" value="1"/>
</dbReference>
<proteinExistence type="inferred from homology"/>
<dbReference type="GeneID" id="8096330"/>
<evidence type="ECO:0008006" key="4">
    <source>
        <dbReference type="Google" id="ProtNLM"/>
    </source>
</evidence>
<evidence type="ECO:0000256" key="1">
    <source>
        <dbReference type="ARBA" id="ARBA00005546"/>
    </source>
</evidence>
<dbReference type="SUPFAM" id="SSF143870">
    <property type="entry name" value="PF0523-like"/>
    <property type="match status" value="1"/>
</dbReference>
<dbReference type="PATRIC" id="fig|172049.5.peg.627"/>
<dbReference type="NCBIfam" id="NF011465">
    <property type="entry name" value="PRK14886.1-1"/>
    <property type="match status" value="1"/>
</dbReference>
<gene>
    <name evidence="2" type="ORF">XD54_1477</name>
</gene>
<organism evidence="2 3">
    <name type="scientific">Thermococcus sibiricus</name>
    <dbReference type="NCBI Taxonomy" id="172049"/>
    <lineage>
        <taxon>Archaea</taxon>
        <taxon>Methanobacteriati</taxon>
        <taxon>Methanobacteriota</taxon>
        <taxon>Thermococci</taxon>
        <taxon>Thermococcales</taxon>
        <taxon>Thermococcaceae</taxon>
        <taxon>Thermococcus</taxon>
    </lineage>
</organism>
<comment type="similarity">
    <text evidence="1">Belongs to the CGI121/TPRKB family.</text>
</comment>
<accession>A0A101EKV9</accession>
<dbReference type="Proteomes" id="UP000053911">
    <property type="component" value="Unassembled WGS sequence"/>
</dbReference>
<dbReference type="InterPro" id="IPR013926">
    <property type="entry name" value="CGI121/TPRKB"/>
</dbReference>
<dbReference type="InterPro" id="IPR036504">
    <property type="entry name" value="CGI121/TPRKB_sf"/>
</dbReference>
<reference evidence="3" key="1">
    <citation type="journal article" date="2015" name="MBio">
        <title>Genome-Resolved Metagenomic Analysis Reveals Roles for Candidate Phyla and Other Microbial Community Members in Biogeochemical Transformations in Oil Reservoirs.</title>
        <authorList>
            <person name="Hu P."/>
            <person name="Tom L."/>
            <person name="Singh A."/>
            <person name="Thomas B.C."/>
            <person name="Baker B.J."/>
            <person name="Piceno Y.M."/>
            <person name="Andersen G.L."/>
            <person name="Banfield J.F."/>
        </authorList>
    </citation>
    <scope>NUCLEOTIDE SEQUENCE [LARGE SCALE GENOMIC DNA]</scope>
</reference>
<dbReference type="Gene3D" id="3.30.2380.10">
    <property type="entry name" value="CGI121/TPRKB"/>
    <property type="match status" value="1"/>
</dbReference>
<dbReference type="EMBL" id="LGFD01000030">
    <property type="protein sequence ID" value="KUK17253.1"/>
    <property type="molecule type" value="Genomic_DNA"/>
</dbReference>
<protein>
    <recommendedName>
        <fullName evidence="4">KEOPS complex Cgi121-like subunit</fullName>
    </recommendedName>
</protein>
<sequence length="140" mass="15679">MRVLMYNNKRIAIAKILVENITQIFEILPNNVQILNVECWEKVVFATVLALKSFERGTNKAKTIRGEILLRVSGNLQIKDAINLVGAKKGENFIVAFGENAEKDLAEVLLKIGAKELQLTNCEKEKVKESVEQIALVDVL</sequence>
<dbReference type="AlphaFoldDB" id="A0A101EKV9"/>
<name>A0A101EKV9_9EURY</name>
<evidence type="ECO:0000313" key="2">
    <source>
        <dbReference type="EMBL" id="KUK17253.1"/>
    </source>
</evidence>
<comment type="caution">
    <text evidence="2">The sequence shown here is derived from an EMBL/GenBank/DDBJ whole genome shotgun (WGS) entry which is preliminary data.</text>
</comment>
<evidence type="ECO:0000313" key="3">
    <source>
        <dbReference type="Proteomes" id="UP000053911"/>
    </source>
</evidence>
<dbReference type="RefSeq" id="WP_048160395.1">
    <property type="nucleotide sequence ID" value="NZ_LGFD01000030.1"/>
</dbReference>